<dbReference type="Pfam" id="PF12728">
    <property type="entry name" value="HTH_17"/>
    <property type="match status" value="1"/>
</dbReference>
<evidence type="ECO:0000259" key="3">
    <source>
        <dbReference type="PROSITE" id="PS50110"/>
    </source>
</evidence>
<dbReference type="EMBL" id="JACIGE010000007">
    <property type="protein sequence ID" value="MBB4247757.1"/>
    <property type="molecule type" value="Genomic_DNA"/>
</dbReference>
<feature type="modified residue" description="4-aspartylphosphate" evidence="2">
    <location>
        <position position="132"/>
    </location>
</feature>
<sequence length="210" mass="23011">MTEHTNKAQSAAEADYCTTRQAAEMIGLSLGTVRHMIESGELAAWKTAGGHRRVSVASVNDYLRRRGSTPSATRVPSNQLSVLIAEDDPDLQRLYQLNIATWRLPLSVQIVSNGFEGLVQIGQQPPDVLILDLMMPGMDGFEMIRTLRANPALAHMDIIVVTGMDPARITERGGLPADITLCGKPVPFHQLHGFMQAKLVSQQRSLPRGF</sequence>
<keyword evidence="5" id="KW-1185">Reference proteome</keyword>
<dbReference type="Proteomes" id="UP000587070">
    <property type="component" value="Unassembled WGS sequence"/>
</dbReference>
<feature type="domain" description="Response regulatory" evidence="3">
    <location>
        <begin position="81"/>
        <end position="199"/>
    </location>
</feature>
<dbReference type="PROSITE" id="PS50110">
    <property type="entry name" value="RESPONSE_REGULATORY"/>
    <property type="match status" value="1"/>
</dbReference>
<evidence type="ECO:0000256" key="2">
    <source>
        <dbReference type="PROSITE-ProRule" id="PRU00169"/>
    </source>
</evidence>
<dbReference type="OrthoDB" id="5416564at2"/>
<dbReference type="InterPro" id="IPR050595">
    <property type="entry name" value="Bact_response_regulator"/>
</dbReference>
<protein>
    <submittedName>
        <fullName evidence="4">Excisionase family DNA binding protein</fullName>
    </submittedName>
</protein>
<dbReference type="InterPro" id="IPR041657">
    <property type="entry name" value="HTH_17"/>
</dbReference>
<dbReference type="InterPro" id="IPR010093">
    <property type="entry name" value="SinI_DNA-bd"/>
</dbReference>
<dbReference type="RefSeq" id="WP_153116722.1">
    <property type="nucleotide sequence ID" value="NZ_JACIGE010000007.1"/>
</dbReference>
<gene>
    <name evidence="4" type="ORF">GGD90_002142</name>
</gene>
<dbReference type="SUPFAM" id="SSF46955">
    <property type="entry name" value="Putative DNA-binding domain"/>
    <property type="match status" value="1"/>
</dbReference>
<organism evidence="4 5">
    <name type="scientific">Rhodocyclus tenuis</name>
    <name type="common">Rhodospirillum tenue</name>
    <dbReference type="NCBI Taxonomy" id="1066"/>
    <lineage>
        <taxon>Bacteria</taxon>
        <taxon>Pseudomonadati</taxon>
        <taxon>Pseudomonadota</taxon>
        <taxon>Betaproteobacteria</taxon>
        <taxon>Rhodocyclales</taxon>
        <taxon>Rhodocyclaceae</taxon>
        <taxon>Rhodocyclus</taxon>
    </lineage>
</organism>
<evidence type="ECO:0000313" key="4">
    <source>
        <dbReference type="EMBL" id="MBB4247757.1"/>
    </source>
</evidence>
<dbReference type="PANTHER" id="PTHR44591">
    <property type="entry name" value="STRESS RESPONSE REGULATOR PROTEIN 1"/>
    <property type="match status" value="1"/>
</dbReference>
<keyword evidence="1 2" id="KW-0597">Phosphoprotein</keyword>
<dbReference type="GO" id="GO:0000160">
    <property type="term" value="P:phosphorelay signal transduction system"/>
    <property type="evidence" value="ECO:0007669"/>
    <property type="project" value="InterPro"/>
</dbReference>
<dbReference type="Gene3D" id="1.10.1660.10">
    <property type="match status" value="1"/>
</dbReference>
<dbReference type="SUPFAM" id="SSF52172">
    <property type="entry name" value="CheY-like"/>
    <property type="match status" value="1"/>
</dbReference>
<dbReference type="PANTHER" id="PTHR44591:SF3">
    <property type="entry name" value="RESPONSE REGULATORY DOMAIN-CONTAINING PROTEIN"/>
    <property type="match status" value="1"/>
</dbReference>
<dbReference type="SMART" id="SM00448">
    <property type="entry name" value="REC"/>
    <property type="match status" value="1"/>
</dbReference>
<evidence type="ECO:0000313" key="5">
    <source>
        <dbReference type="Proteomes" id="UP000587070"/>
    </source>
</evidence>
<reference evidence="4 5" key="1">
    <citation type="submission" date="2020-08" db="EMBL/GenBank/DDBJ databases">
        <title>Genome sequencing of Purple Non-Sulfur Bacteria from various extreme environments.</title>
        <authorList>
            <person name="Mayer M."/>
        </authorList>
    </citation>
    <scope>NUCLEOTIDE SEQUENCE [LARGE SCALE GENOMIC DNA]</scope>
    <source>
        <strain evidence="4 5">2761</strain>
    </source>
</reference>
<dbReference type="Gene3D" id="3.40.50.2300">
    <property type="match status" value="1"/>
</dbReference>
<dbReference type="InterPro" id="IPR001789">
    <property type="entry name" value="Sig_transdc_resp-reg_receiver"/>
</dbReference>
<comment type="caution">
    <text evidence="4">The sequence shown here is derived from an EMBL/GenBank/DDBJ whole genome shotgun (WGS) entry which is preliminary data.</text>
</comment>
<dbReference type="NCBIfam" id="TIGR01764">
    <property type="entry name" value="excise"/>
    <property type="match status" value="1"/>
</dbReference>
<evidence type="ECO:0000256" key="1">
    <source>
        <dbReference type="ARBA" id="ARBA00022553"/>
    </source>
</evidence>
<dbReference type="GO" id="GO:0003677">
    <property type="term" value="F:DNA binding"/>
    <property type="evidence" value="ECO:0007669"/>
    <property type="project" value="InterPro"/>
</dbReference>
<dbReference type="Pfam" id="PF00072">
    <property type="entry name" value="Response_reg"/>
    <property type="match status" value="1"/>
</dbReference>
<name>A0A840G037_RHOTE</name>
<proteinExistence type="predicted"/>
<dbReference type="InterPro" id="IPR009061">
    <property type="entry name" value="DNA-bd_dom_put_sf"/>
</dbReference>
<dbReference type="InterPro" id="IPR011006">
    <property type="entry name" value="CheY-like_superfamily"/>
</dbReference>
<accession>A0A840G037</accession>
<dbReference type="AlphaFoldDB" id="A0A840G037"/>